<accession>C5B918</accession>
<organism evidence="2 3">
    <name type="scientific">Edwardsiella ictaluri (strain 93-146)</name>
    <dbReference type="NCBI Taxonomy" id="634503"/>
    <lineage>
        <taxon>Bacteria</taxon>
        <taxon>Pseudomonadati</taxon>
        <taxon>Pseudomonadota</taxon>
        <taxon>Gammaproteobacteria</taxon>
        <taxon>Enterobacterales</taxon>
        <taxon>Hafniaceae</taxon>
        <taxon>Edwardsiella</taxon>
    </lineage>
</organism>
<dbReference type="RefSeq" id="WP_015872524.1">
    <property type="nucleotide sequence ID" value="NC_012779.2"/>
</dbReference>
<name>C5B918_EDWI9</name>
<sequence>MRESKTHELITLIYRCFIVFFCICFMANILGLLLVFFQTGYFEFNWKEITLLSLKQGGGVSLSLGLGIWIKARIEERQNSKKANQ</sequence>
<keyword evidence="1" id="KW-0812">Transmembrane</keyword>
<keyword evidence="1" id="KW-0472">Membrane</keyword>
<evidence type="ECO:0000256" key="1">
    <source>
        <dbReference type="SAM" id="Phobius"/>
    </source>
</evidence>
<dbReference type="KEGG" id="eic:NT01EI_3307"/>
<reference evidence="3" key="1">
    <citation type="submission" date="2009-03" db="EMBL/GenBank/DDBJ databases">
        <title>Complete genome sequence of Edwardsiella ictaluri 93-146.</title>
        <authorList>
            <person name="Williams M.L."/>
            <person name="Gillaspy A.F."/>
            <person name="Dyer D.W."/>
            <person name="Thune R.L."/>
            <person name="Waldbieser G.C."/>
            <person name="Schuster S.C."/>
            <person name="Gipson J."/>
            <person name="Zaitshik J."/>
            <person name="Landry C."/>
            <person name="Lawrence M.L."/>
        </authorList>
    </citation>
    <scope>NUCLEOTIDE SEQUENCE [LARGE SCALE GENOMIC DNA]</scope>
    <source>
        <strain evidence="3">93-146</strain>
    </source>
</reference>
<reference evidence="2 3" key="2">
    <citation type="journal article" date="2012" name="J. Bacteriol.">
        <title>Genome Sequence of Edwardsiella ictaluri 93-146, a Strain Associated with a Natural Channel Catfish Outbreak of Enteric Septicemia of Catfish.</title>
        <authorList>
            <person name="Williams M.L."/>
            <person name="Gillaspy A.F."/>
            <person name="Dyer D.W."/>
            <person name="Thune R.L."/>
            <person name="Waldbieser G.C."/>
            <person name="Schuster S.C."/>
            <person name="Gipson J."/>
            <person name="Zaitshik J."/>
            <person name="Landry C."/>
            <person name="Banes M.M."/>
            <person name="Lawrence M.L."/>
        </authorList>
    </citation>
    <scope>NUCLEOTIDE SEQUENCE [LARGE SCALE GENOMIC DNA]</scope>
    <source>
        <strain evidence="2 3">93-146</strain>
    </source>
</reference>
<proteinExistence type="predicted"/>
<dbReference type="Proteomes" id="UP000001485">
    <property type="component" value="Chromosome"/>
</dbReference>
<gene>
    <name evidence="2" type="ordered locus">NT01EI_3307</name>
</gene>
<dbReference type="GeneID" id="69540164"/>
<dbReference type="HOGENOM" id="CLU_185335_0_0_6"/>
<evidence type="ECO:0000313" key="3">
    <source>
        <dbReference type="Proteomes" id="UP000001485"/>
    </source>
</evidence>
<keyword evidence="1" id="KW-1133">Transmembrane helix</keyword>
<evidence type="ECO:0000313" key="2">
    <source>
        <dbReference type="EMBL" id="ACR70446.1"/>
    </source>
</evidence>
<protein>
    <submittedName>
        <fullName evidence="2">Uncharacterized protein</fullName>
    </submittedName>
</protein>
<dbReference type="EMBL" id="CP001600">
    <property type="protein sequence ID" value="ACR70446.1"/>
    <property type="molecule type" value="Genomic_DNA"/>
</dbReference>
<feature type="transmembrane region" description="Helical" evidence="1">
    <location>
        <begin position="49"/>
        <end position="70"/>
    </location>
</feature>
<dbReference type="AlphaFoldDB" id="C5B918"/>
<feature type="transmembrane region" description="Helical" evidence="1">
    <location>
        <begin position="12"/>
        <end position="37"/>
    </location>
</feature>
<dbReference type="OrthoDB" id="6630106at2"/>